<evidence type="ECO:0000313" key="1">
    <source>
        <dbReference type="EMBL" id="KKM22884.1"/>
    </source>
</evidence>
<dbReference type="AlphaFoldDB" id="A0A0F9ISE6"/>
<accession>A0A0F9ISE6</accession>
<organism evidence="1">
    <name type="scientific">marine sediment metagenome</name>
    <dbReference type="NCBI Taxonomy" id="412755"/>
    <lineage>
        <taxon>unclassified sequences</taxon>
        <taxon>metagenomes</taxon>
        <taxon>ecological metagenomes</taxon>
    </lineage>
</organism>
<sequence>SDVFDRISKIVNHDDVLKELVSFARIQYPDWRKKFL</sequence>
<feature type="non-terminal residue" evidence="1">
    <location>
        <position position="1"/>
    </location>
</feature>
<proteinExistence type="predicted"/>
<protein>
    <submittedName>
        <fullName evidence="1">Uncharacterized protein</fullName>
    </submittedName>
</protein>
<reference evidence="1" key="1">
    <citation type="journal article" date="2015" name="Nature">
        <title>Complex archaea that bridge the gap between prokaryotes and eukaryotes.</title>
        <authorList>
            <person name="Spang A."/>
            <person name="Saw J.H."/>
            <person name="Jorgensen S.L."/>
            <person name="Zaremba-Niedzwiedzka K."/>
            <person name="Martijn J."/>
            <person name="Lind A.E."/>
            <person name="van Eijk R."/>
            <person name="Schleper C."/>
            <person name="Guy L."/>
            <person name="Ettema T.J."/>
        </authorList>
    </citation>
    <scope>NUCLEOTIDE SEQUENCE</scope>
</reference>
<dbReference type="EMBL" id="LAZR01013239">
    <property type="protein sequence ID" value="KKM22884.1"/>
    <property type="molecule type" value="Genomic_DNA"/>
</dbReference>
<name>A0A0F9ISE6_9ZZZZ</name>
<gene>
    <name evidence="1" type="ORF">LCGC14_1620780</name>
</gene>
<comment type="caution">
    <text evidence="1">The sequence shown here is derived from an EMBL/GenBank/DDBJ whole genome shotgun (WGS) entry which is preliminary data.</text>
</comment>